<dbReference type="EMBL" id="LAVV01006725">
    <property type="protein sequence ID" value="KNZ58598.1"/>
    <property type="molecule type" value="Genomic_DNA"/>
</dbReference>
<proteinExistence type="predicted"/>
<comment type="caution">
    <text evidence="2">The sequence shown here is derived from an EMBL/GenBank/DDBJ whole genome shotgun (WGS) entry which is preliminary data.</text>
</comment>
<keyword evidence="1" id="KW-0472">Membrane</keyword>
<organism evidence="2 3">
    <name type="scientific">Puccinia sorghi</name>
    <dbReference type="NCBI Taxonomy" id="27349"/>
    <lineage>
        <taxon>Eukaryota</taxon>
        <taxon>Fungi</taxon>
        <taxon>Dikarya</taxon>
        <taxon>Basidiomycota</taxon>
        <taxon>Pucciniomycotina</taxon>
        <taxon>Pucciniomycetes</taxon>
        <taxon>Pucciniales</taxon>
        <taxon>Pucciniaceae</taxon>
        <taxon>Puccinia</taxon>
    </lineage>
</organism>
<evidence type="ECO:0000313" key="3">
    <source>
        <dbReference type="Proteomes" id="UP000037035"/>
    </source>
</evidence>
<accession>A0A0L6VCW7</accession>
<dbReference type="Proteomes" id="UP000037035">
    <property type="component" value="Unassembled WGS sequence"/>
</dbReference>
<name>A0A0L6VCW7_9BASI</name>
<dbReference type="OrthoDB" id="2506424at2759"/>
<gene>
    <name evidence="2" type="ORF">VP01_189g2</name>
</gene>
<protein>
    <submittedName>
        <fullName evidence="2">Uncharacterized protein</fullName>
    </submittedName>
</protein>
<reference evidence="2 3" key="1">
    <citation type="submission" date="2015-08" db="EMBL/GenBank/DDBJ databases">
        <title>Next Generation Sequencing and Analysis of the Genome of Puccinia sorghi L Schw, the Causal Agent of Maize Common Rust.</title>
        <authorList>
            <person name="Rochi L."/>
            <person name="Burguener G."/>
            <person name="Darino M."/>
            <person name="Turjanski A."/>
            <person name="Kreff E."/>
            <person name="Dieguez M.J."/>
            <person name="Sacco F."/>
        </authorList>
    </citation>
    <scope>NUCLEOTIDE SEQUENCE [LARGE SCALE GENOMIC DNA]</scope>
    <source>
        <strain evidence="2 3">RO10H11247</strain>
    </source>
</reference>
<evidence type="ECO:0000256" key="1">
    <source>
        <dbReference type="SAM" id="Phobius"/>
    </source>
</evidence>
<sequence length="327" mass="37046">MAQYAAAPGRWSGIILCKIASIVQILYHRPQPFSSPFCLSAADYHHEFSLAAGAASSLFLTTPDATELTVTWSGTPFFILAHLKNTSICAKCGGKHNSKKCSIDNPSGACFRCIRTDQNKNLQCPIKKAESEKNPYFNLTIRLELSLLYQLSRHFSRKTHGDMQFWISIYSITFDYKKCTNQPQLGNHHNTREHYGILLLAESNRISHPNSGPTITIFPSISQKLAIFDDIIFIPELNVLFFCILALFCLIIQFMNFFSSALVLVLTYFLFDSLLDSFIIIEVITQNPSSILQADVFLHLRTQIFFCFSYFPSISMSTPHLCLILHF</sequence>
<dbReference type="VEuPathDB" id="FungiDB:VP01_189g2"/>
<evidence type="ECO:0000313" key="2">
    <source>
        <dbReference type="EMBL" id="KNZ58598.1"/>
    </source>
</evidence>
<dbReference type="AlphaFoldDB" id="A0A0L6VCW7"/>
<keyword evidence="1" id="KW-1133">Transmembrane helix</keyword>
<feature type="transmembrane region" description="Helical" evidence="1">
    <location>
        <begin position="239"/>
        <end position="271"/>
    </location>
</feature>
<keyword evidence="1" id="KW-0812">Transmembrane</keyword>
<keyword evidence="3" id="KW-1185">Reference proteome</keyword>